<dbReference type="AlphaFoldDB" id="A0AAV9MR70"/>
<dbReference type="PANTHER" id="PTHR24305:SF190">
    <property type="entry name" value="P450, PUTATIVE (EUROFUNG)-RELATED"/>
    <property type="match status" value="1"/>
</dbReference>
<dbReference type="PROSITE" id="PS00086">
    <property type="entry name" value="CYTOCHROME_P450"/>
    <property type="match status" value="1"/>
</dbReference>
<dbReference type="PRINTS" id="PR00385">
    <property type="entry name" value="P450"/>
</dbReference>
<evidence type="ECO:0000256" key="4">
    <source>
        <dbReference type="ARBA" id="ARBA00023004"/>
    </source>
</evidence>
<dbReference type="PANTHER" id="PTHR24305">
    <property type="entry name" value="CYTOCHROME P450"/>
    <property type="match status" value="1"/>
</dbReference>
<dbReference type="SUPFAM" id="SSF48264">
    <property type="entry name" value="Cytochrome P450"/>
    <property type="match status" value="1"/>
</dbReference>
<comment type="similarity">
    <text evidence="6">Belongs to the cytochrome P450 family.</text>
</comment>
<keyword evidence="7" id="KW-1133">Transmembrane helix</keyword>
<evidence type="ECO:0000256" key="5">
    <source>
        <dbReference type="PIRSR" id="PIRSR602401-1"/>
    </source>
</evidence>
<keyword evidence="2 5" id="KW-0479">Metal-binding</keyword>
<dbReference type="CDD" id="cd11060">
    <property type="entry name" value="CYP57A1-like"/>
    <property type="match status" value="1"/>
</dbReference>
<evidence type="ECO:0000256" key="1">
    <source>
        <dbReference type="ARBA" id="ARBA00001971"/>
    </source>
</evidence>
<dbReference type="InterPro" id="IPR050121">
    <property type="entry name" value="Cytochrome_P450_monoxygenase"/>
</dbReference>
<evidence type="ECO:0000256" key="3">
    <source>
        <dbReference type="ARBA" id="ARBA00023002"/>
    </source>
</evidence>
<dbReference type="GO" id="GO:0016705">
    <property type="term" value="F:oxidoreductase activity, acting on paired donors, with incorporation or reduction of molecular oxygen"/>
    <property type="evidence" value="ECO:0007669"/>
    <property type="project" value="InterPro"/>
</dbReference>
<accession>A0AAV9MR70</accession>
<keyword evidence="9" id="KW-1185">Reference proteome</keyword>
<feature type="transmembrane region" description="Helical" evidence="7">
    <location>
        <begin position="21"/>
        <end position="41"/>
    </location>
</feature>
<evidence type="ECO:0000256" key="6">
    <source>
        <dbReference type="RuleBase" id="RU000461"/>
    </source>
</evidence>
<keyword evidence="3 6" id="KW-0560">Oxidoreductase</keyword>
<comment type="cofactor">
    <cofactor evidence="1 5">
        <name>heme</name>
        <dbReference type="ChEBI" id="CHEBI:30413"/>
    </cofactor>
</comment>
<comment type="caution">
    <text evidence="8">The sequence shown here is derived from an EMBL/GenBank/DDBJ whole genome shotgun (WGS) entry which is preliminary data.</text>
</comment>
<keyword evidence="7" id="KW-0812">Transmembrane</keyword>
<dbReference type="InterPro" id="IPR017972">
    <property type="entry name" value="Cyt_P450_CS"/>
</dbReference>
<proteinExistence type="inferred from homology"/>
<evidence type="ECO:0000256" key="7">
    <source>
        <dbReference type="SAM" id="Phobius"/>
    </source>
</evidence>
<sequence>MVFKIDQAALLLRGFSAFRNAGYILICLLSIVLLHVIYVWFFSPLCHIPGPFLARFTRLWEFWMIAKGDSHQRWVELHEKYGPVVRIAPNLYSFSEVEDMKAIYSPGNKLPKTTYYNTAGDPERRNIFSMTNADDHALRKRKISNLYTMTSMINYEPAVDKMNAVLMEKFRQFWRENRTVMIPQFVQYYAFDVIGQITVDESFGMMQKEGDAENMLETVKKATLYQNLGGIFPEFHPYFVKVNNLFRVPHAGVVLERVSRRHLEHHKTHPVVNNDKITHAQPFVTKLLKMESEGKVDMLDMIDGIGANIVAGSDTTAITLSAALYYLYRIPNVLSKLRKEIGDLAADGRISDPVTFSEAQNMPYLQAVIMEALRIHPAVGYLLPRRVNKEGLLLAGTYFPEGTEVGVNAWALHHNPRFCGPDYQEFKPERWFNQEYQRNLHLASSFAFGAGSRLCLGKNVSLLELTKVIPQIVRHFDLEFENPNEGWKLLTTWFVWQDYRCWIKPRVEAQA</sequence>
<feature type="binding site" description="axial binding residue" evidence="5">
    <location>
        <position position="455"/>
    </location>
    <ligand>
        <name>heme</name>
        <dbReference type="ChEBI" id="CHEBI:30413"/>
    </ligand>
    <ligandPart>
        <name>Fe</name>
        <dbReference type="ChEBI" id="CHEBI:18248"/>
    </ligandPart>
</feature>
<dbReference type="GO" id="GO:0005506">
    <property type="term" value="F:iron ion binding"/>
    <property type="evidence" value="ECO:0007669"/>
    <property type="project" value="InterPro"/>
</dbReference>
<name>A0AAV9MR70_9EURO</name>
<dbReference type="Proteomes" id="UP001358417">
    <property type="component" value="Unassembled WGS sequence"/>
</dbReference>
<protein>
    <recommendedName>
        <fullName evidence="10">Cytochrome P450</fullName>
    </recommendedName>
</protein>
<keyword evidence="5 6" id="KW-0349">Heme</keyword>
<dbReference type="RefSeq" id="XP_064699775.1">
    <property type="nucleotide sequence ID" value="XM_064855937.1"/>
</dbReference>
<evidence type="ECO:0000313" key="9">
    <source>
        <dbReference type="Proteomes" id="UP001358417"/>
    </source>
</evidence>
<keyword evidence="7" id="KW-0472">Membrane</keyword>
<evidence type="ECO:0000313" key="8">
    <source>
        <dbReference type="EMBL" id="KAK5042882.1"/>
    </source>
</evidence>
<gene>
    <name evidence="8" type="ORF">LTR84_012415</name>
</gene>
<evidence type="ECO:0008006" key="10">
    <source>
        <dbReference type="Google" id="ProtNLM"/>
    </source>
</evidence>
<dbReference type="InterPro" id="IPR036396">
    <property type="entry name" value="Cyt_P450_sf"/>
</dbReference>
<dbReference type="GO" id="GO:0004497">
    <property type="term" value="F:monooxygenase activity"/>
    <property type="evidence" value="ECO:0007669"/>
    <property type="project" value="UniProtKB-KW"/>
</dbReference>
<keyword evidence="4 5" id="KW-0408">Iron</keyword>
<dbReference type="PRINTS" id="PR00463">
    <property type="entry name" value="EP450I"/>
</dbReference>
<dbReference type="InterPro" id="IPR002401">
    <property type="entry name" value="Cyt_P450_E_grp-I"/>
</dbReference>
<evidence type="ECO:0000256" key="2">
    <source>
        <dbReference type="ARBA" id="ARBA00022723"/>
    </source>
</evidence>
<dbReference type="InterPro" id="IPR001128">
    <property type="entry name" value="Cyt_P450"/>
</dbReference>
<dbReference type="Gene3D" id="1.10.630.10">
    <property type="entry name" value="Cytochrome P450"/>
    <property type="match status" value="1"/>
</dbReference>
<dbReference type="Pfam" id="PF00067">
    <property type="entry name" value="p450"/>
    <property type="match status" value="1"/>
</dbReference>
<organism evidence="8 9">
    <name type="scientific">Exophiala bonariae</name>
    <dbReference type="NCBI Taxonomy" id="1690606"/>
    <lineage>
        <taxon>Eukaryota</taxon>
        <taxon>Fungi</taxon>
        <taxon>Dikarya</taxon>
        <taxon>Ascomycota</taxon>
        <taxon>Pezizomycotina</taxon>
        <taxon>Eurotiomycetes</taxon>
        <taxon>Chaetothyriomycetidae</taxon>
        <taxon>Chaetothyriales</taxon>
        <taxon>Herpotrichiellaceae</taxon>
        <taxon>Exophiala</taxon>
    </lineage>
</organism>
<dbReference type="GO" id="GO:0020037">
    <property type="term" value="F:heme binding"/>
    <property type="evidence" value="ECO:0007669"/>
    <property type="project" value="InterPro"/>
</dbReference>
<keyword evidence="6" id="KW-0503">Monooxygenase</keyword>
<dbReference type="EMBL" id="JAVRRD010000072">
    <property type="protein sequence ID" value="KAK5042882.1"/>
    <property type="molecule type" value="Genomic_DNA"/>
</dbReference>
<dbReference type="GeneID" id="89980560"/>
<reference evidence="8 9" key="1">
    <citation type="submission" date="2023-08" db="EMBL/GenBank/DDBJ databases">
        <title>Black Yeasts Isolated from many extreme environments.</title>
        <authorList>
            <person name="Coleine C."/>
            <person name="Stajich J.E."/>
            <person name="Selbmann L."/>
        </authorList>
    </citation>
    <scope>NUCLEOTIDE SEQUENCE [LARGE SCALE GENOMIC DNA]</scope>
    <source>
        <strain evidence="8 9">CCFEE 5792</strain>
    </source>
</reference>